<name>A0A438CNH6_VITVI</name>
<feature type="domain" description="Reverse transcriptase Ty1/copia-type" evidence="1">
    <location>
        <begin position="47"/>
        <end position="122"/>
    </location>
</feature>
<gene>
    <name evidence="2" type="primary">POLX_4214</name>
    <name evidence="2" type="ORF">CK203_082197</name>
</gene>
<organism evidence="2 3">
    <name type="scientific">Vitis vinifera</name>
    <name type="common">Grape</name>
    <dbReference type="NCBI Taxonomy" id="29760"/>
    <lineage>
        <taxon>Eukaryota</taxon>
        <taxon>Viridiplantae</taxon>
        <taxon>Streptophyta</taxon>
        <taxon>Embryophyta</taxon>
        <taxon>Tracheophyta</taxon>
        <taxon>Spermatophyta</taxon>
        <taxon>Magnoliopsida</taxon>
        <taxon>eudicotyledons</taxon>
        <taxon>Gunneridae</taxon>
        <taxon>Pentapetalae</taxon>
        <taxon>rosids</taxon>
        <taxon>Vitales</taxon>
        <taxon>Vitaceae</taxon>
        <taxon>Viteae</taxon>
        <taxon>Vitis</taxon>
    </lineage>
</organism>
<dbReference type="InterPro" id="IPR013103">
    <property type="entry name" value="RVT_2"/>
</dbReference>
<sequence length="128" mass="14512">MSFPPGYVHEEANLQTNTVCRLHKSLYGLKQASQQWFSKFSTALLQEDDIIIASNNKEELDKLKCSLDNQFKLKDLGGLKYFLELEIARSARDIFINQRQYALKLLSNVGSLGCKPATTPMEVNLKLS</sequence>
<reference evidence="2 3" key="1">
    <citation type="journal article" date="2018" name="PLoS Genet.">
        <title>Population sequencing reveals clonal diversity and ancestral inbreeding in the grapevine cultivar Chardonnay.</title>
        <authorList>
            <person name="Roach M.J."/>
            <person name="Johnson D.L."/>
            <person name="Bohlmann J."/>
            <person name="van Vuuren H.J."/>
            <person name="Jones S.J."/>
            <person name="Pretorius I.S."/>
            <person name="Schmidt S.A."/>
            <person name="Borneman A.R."/>
        </authorList>
    </citation>
    <scope>NUCLEOTIDE SEQUENCE [LARGE SCALE GENOMIC DNA]</scope>
    <source>
        <strain evidence="3">cv. Chardonnay</strain>
        <tissue evidence="2">Leaf</tissue>
    </source>
</reference>
<comment type="caution">
    <text evidence="2">The sequence shown here is derived from an EMBL/GenBank/DDBJ whole genome shotgun (WGS) entry which is preliminary data.</text>
</comment>
<evidence type="ECO:0000313" key="2">
    <source>
        <dbReference type="EMBL" id="RVW24699.1"/>
    </source>
</evidence>
<proteinExistence type="predicted"/>
<evidence type="ECO:0000259" key="1">
    <source>
        <dbReference type="Pfam" id="PF07727"/>
    </source>
</evidence>
<protein>
    <submittedName>
        <fullName evidence="2">Retrovirus-related Pol polyprotein from transposon TNT 1-94</fullName>
    </submittedName>
</protein>
<evidence type="ECO:0000313" key="3">
    <source>
        <dbReference type="Proteomes" id="UP000288805"/>
    </source>
</evidence>
<dbReference type="EMBL" id="QGNW01002166">
    <property type="protein sequence ID" value="RVW24699.1"/>
    <property type="molecule type" value="Genomic_DNA"/>
</dbReference>
<dbReference type="Pfam" id="PF07727">
    <property type="entry name" value="RVT_2"/>
    <property type="match status" value="1"/>
</dbReference>
<dbReference type="Proteomes" id="UP000288805">
    <property type="component" value="Unassembled WGS sequence"/>
</dbReference>
<dbReference type="AlphaFoldDB" id="A0A438CNH6"/>
<accession>A0A438CNH6</accession>